<feature type="compositionally biased region" description="Basic and acidic residues" evidence="1">
    <location>
        <begin position="104"/>
        <end position="118"/>
    </location>
</feature>
<sequence>MRDDRDDRDDSRTNASADMTGDATTQVTGTDDTASDMASSGLSGSGAGAFGSAAAVTGPAESATGAVTSSGRRLRLRFPSAPGGRSSPQAPGATPDFSTIPGERVPRSPRVDAVRHPAVEAGTAEGIMGFHDAAPGEERDPERFELGLTSFEEQRKSQPTLQTPVRPARSVSGLGDPAWQRPALGGGEETPVSSLPESTRTVDRS</sequence>
<dbReference type="EMBL" id="CADCWK010000048">
    <property type="protein sequence ID" value="CAA9547574.1"/>
    <property type="molecule type" value="Genomic_DNA"/>
</dbReference>
<organism evidence="2">
    <name type="scientific">uncultured Thermomicrobiales bacterium</name>
    <dbReference type="NCBI Taxonomy" id="1645740"/>
    <lineage>
        <taxon>Bacteria</taxon>
        <taxon>Pseudomonadati</taxon>
        <taxon>Thermomicrobiota</taxon>
        <taxon>Thermomicrobia</taxon>
        <taxon>Thermomicrobiales</taxon>
        <taxon>environmental samples</taxon>
    </lineage>
</organism>
<evidence type="ECO:0000256" key="1">
    <source>
        <dbReference type="SAM" id="MobiDB-lite"/>
    </source>
</evidence>
<protein>
    <submittedName>
        <fullName evidence="2">Uncharacterized protein</fullName>
    </submittedName>
</protein>
<feature type="compositionally biased region" description="Polar residues" evidence="1">
    <location>
        <begin position="13"/>
        <end position="32"/>
    </location>
</feature>
<proteinExistence type="predicted"/>
<evidence type="ECO:0000313" key="2">
    <source>
        <dbReference type="EMBL" id="CAA9547574.1"/>
    </source>
</evidence>
<name>A0A6J4UDA3_9BACT</name>
<feature type="compositionally biased region" description="Basic and acidic residues" evidence="1">
    <location>
        <begin position="1"/>
        <end position="12"/>
    </location>
</feature>
<gene>
    <name evidence="2" type="ORF">AVDCRST_MAG33-604</name>
</gene>
<accession>A0A6J4UDA3</accession>
<feature type="region of interest" description="Disordered" evidence="1">
    <location>
        <begin position="1"/>
        <end position="205"/>
    </location>
</feature>
<feature type="compositionally biased region" description="Basic and acidic residues" evidence="1">
    <location>
        <begin position="134"/>
        <end position="145"/>
    </location>
</feature>
<reference evidence="2" key="1">
    <citation type="submission" date="2020-02" db="EMBL/GenBank/DDBJ databases">
        <authorList>
            <person name="Meier V. D."/>
        </authorList>
    </citation>
    <scope>NUCLEOTIDE SEQUENCE</scope>
    <source>
        <strain evidence="2">AVDCRST_MAG33</strain>
    </source>
</reference>
<dbReference type="AlphaFoldDB" id="A0A6J4UDA3"/>